<reference evidence="1 2" key="1">
    <citation type="submission" date="2019-08" db="EMBL/GenBank/DDBJ databases">
        <title>Whole genome of Aphis craccivora.</title>
        <authorList>
            <person name="Voronova N.V."/>
            <person name="Shulinski R.S."/>
            <person name="Bandarenka Y.V."/>
            <person name="Zhorov D.G."/>
            <person name="Warner D."/>
        </authorList>
    </citation>
    <scope>NUCLEOTIDE SEQUENCE [LARGE SCALE GENOMIC DNA]</scope>
    <source>
        <strain evidence="1">180601</strain>
        <tissue evidence="1">Whole Body</tissue>
    </source>
</reference>
<gene>
    <name evidence="1" type="ORF">FWK35_00012899</name>
</gene>
<dbReference type="Proteomes" id="UP000478052">
    <property type="component" value="Unassembled WGS sequence"/>
</dbReference>
<dbReference type="EMBL" id="VUJU01004821">
    <property type="protein sequence ID" value="KAF0753145.1"/>
    <property type="molecule type" value="Genomic_DNA"/>
</dbReference>
<name>A0A6G0YCC4_APHCR</name>
<dbReference type="AlphaFoldDB" id="A0A6G0YCC4"/>
<dbReference type="OrthoDB" id="10055366at2759"/>
<organism evidence="1 2">
    <name type="scientific">Aphis craccivora</name>
    <name type="common">Cowpea aphid</name>
    <dbReference type="NCBI Taxonomy" id="307492"/>
    <lineage>
        <taxon>Eukaryota</taxon>
        <taxon>Metazoa</taxon>
        <taxon>Ecdysozoa</taxon>
        <taxon>Arthropoda</taxon>
        <taxon>Hexapoda</taxon>
        <taxon>Insecta</taxon>
        <taxon>Pterygota</taxon>
        <taxon>Neoptera</taxon>
        <taxon>Paraneoptera</taxon>
        <taxon>Hemiptera</taxon>
        <taxon>Sternorrhyncha</taxon>
        <taxon>Aphidomorpha</taxon>
        <taxon>Aphidoidea</taxon>
        <taxon>Aphididae</taxon>
        <taxon>Aphidini</taxon>
        <taxon>Aphis</taxon>
        <taxon>Aphis</taxon>
    </lineage>
</organism>
<proteinExistence type="predicted"/>
<comment type="caution">
    <text evidence="1">The sequence shown here is derived from an EMBL/GenBank/DDBJ whole genome shotgun (WGS) entry which is preliminary data.</text>
</comment>
<keyword evidence="2" id="KW-1185">Reference proteome</keyword>
<protein>
    <submittedName>
        <fullName evidence="1">Uncharacterized protein</fullName>
    </submittedName>
</protein>
<sequence>MFFWVLNCLIEAKRKTTCIVTKAPGRKPFVNSDELFSILKNRKDRIFTDVGQLQPISSEIWKILSTDLDHKITANSLYISIVGLDFESNIKHSDIPSDTSENSSDSIKSKTKRRLFNFSLSYRKFLKIKPAPKKYKDKNTTRIYNVLEPGKWTDRINDKFLKKCRLPCNFIFKSTKVARDRSLANKYIQFWGSCKDCSNELN</sequence>
<accession>A0A6G0YCC4</accession>
<evidence type="ECO:0000313" key="1">
    <source>
        <dbReference type="EMBL" id="KAF0753145.1"/>
    </source>
</evidence>
<evidence type="ECO:0000313" key="2">
    <source>
        <dbReference type="Proteomes" id="UP000478052"/>
    </source>
</evidence>